<accession>A0A498SHH4</accession>
<sequence>MIFSTGQAGLVIDNFITIDQFDTSPDVKYYFLSSAHSRHCQKLTSKLQSGGIYCSPTTAKLLPVINSRYRIPDEWIRPLDLNVWHEMDGFQVMLIDANYAPGAVMLIIEGDHRSTLGRILYTGFFRADARFYQNATGLSVLQEKKFDIICINSTYIDFTIEEFPNRRSSAREAANLLRLLKYNGVDSVAVPVPKIGCESFLVNICRELKCKIWLHPERFEIAHILGINDYFSDTKENTYIWTCSQINEREHVIRYSDHCSLAELRSFLSLLSFSRIVGTPNKLPRSIEDELQNLTLSGTETMHDCKEEHGSPEELLFDPFRISWRIGITFDYALRKFYDQLSTVENLLHLPGDEHMEEMLSEASRVNNFISKQHLKMNISGIDQLVNVSDTWNSNSRTYSFQKFFTNFISGIWYGDDKSDAEGVEDRLDEMEIYKGDDPQKMEDSSQDTYESAGSRISDTKTAIRILEEQYDMSVLLDYLTNIFYVKDIDFGSTEDAEFLEILSDMDISKNFDDFDDLFEKYRESIGEMSDEIMSQPYHAEEHICYDPSNAPILPDVVHELLYDSSTLELHQDDSMLPQRISVLNRSVLKDFSENRN</sequence>
<dbReference type="OrthoDB" id="262529at2759"/>
<reference evidence="1 2" key="1">
    <citation type="submission" date="2018-08" db="EMBL/GenBank/DDBJ databases">
        <authorList>
            <person name="Laetsch R D."/>
            <person name="Stevens L."/>
            <person name="Kumar S."/>
            <person name="Blaxter L. M."/>
        </authorList>
    </citation>
    <scope>NUCLEOTIDE SEQUENCE [LARGE SCALE GENOMIC DNA]</scope>
</reference>
<dbReference type="AlphaFoldDB" id="A0A498SHH4"/>
<organism evidence="1 2">
    <name type="scientific">Acanthocheilonema viteae</name>
    <name type="common">Filarial nematode worm</name>
    <name type="synonym">Dipetalonema viteae</name>
    <dbReference type="NCBI Taxonomy" id="6277"/>
    <lineage>
        <taxon>Eukaryota</taxon>
        <taxon>Metazoa</taxon>
        <taxon>Ecdysozoa</taxon>
        <taxon>Nematoda</taxon>
        <taxon>Chromadorea</taxon>
        <taxon>Rhabditida</taxon>
        <taxon>Spirurina</taxon>
        <taxon>Spiruromorpha</taxon>
        <taxon>Filarioidea</taxon>
        <taxon>Onchocercidae</taxon>
        <taxon>Acanthocheilonema</taxon>
    </lineage>
</organism>
<name>A0A498SHH4_ACAVI</name>
<keyword evidence="2" id="KW-1185">Reference proteome</keyword>
<dbReference type="GO" id="GO:0003684">
    <property type="term" value="F:damaged DNA binding"/>
    <property type="evidence" value="ECO:0007669"/>
    <property type="project" value="TreeGrafter"/>
</dbReference>
<dbReference type="GO" id="GO:0036297">
    <property type="term" value="P:interstrand cross-link repair"/>
    <property type="evidence" value="ECO:0007669"/>
    <property type="project" value="TreeGrafter"/>
</dbReference>
<protein>
    <recommendedName>
        <fullName evidence="3">DNA repair metallo-beta-lactamase domain-containing protein</fullName>
    </recommendedName>
</protein>
<dbReference type="EMBL" id="UPTC01001146">
    <property type="protein sequence ID" value="VBB31215.1"/>
    <property type="molecule type" value="Genomic_DNA"/>
</dbReference>
<evidence type="ECO:0000313" key="2">
    <source>
        <dbReference type="Proteomes" id="UP000276991"/>
    </source>
</evidence>
<dbReference type="Proteomes" id="UP000276991">
    <property type="component" value="Unassembled WGS sequence"/>
</dbReference>
<dbReference type="SUPFAM" id="SSF56281">
    <property type="entry name" value="Metallo-hydrolase/oxidoreductase"/>
    <property type="match status" value="1"/>
</dbReference>
<dbReference type="GO" id="GO:0006303">
    <property type="term" value="P:double-strand break repair via nonhomologous end joining"/>
    <property type="evidence" value="ECO:0007669"/>
    <property type="project" value="TreeGrafter"/>
</dbReference>
<proteinExistence type="predicted"/>
<dbReference type="STRING" id="6277.A0A498SHH4"/>
<evidence type="ECO:0008006" key="3">
    <source>
        <dbReference type="Google" id="ProtNLM"/>
    </source>
</evidence>
<gene>
    <name evidence="1" type="ORF">NAV_LOCUS6006</name>
</gene>
<dbReference type="GO" id="GO:0035312">
    <property type="term" value="F:5'-3' DNA exonuclease activity"/>
    <property type="evidence" value="ECO:0007669"/>
    <property type="project" value="TreeGrafter"/>
</dbReference>
<dbReference type="PANTHER" id="PTHR23240">
    <property type="entry name" value="DNA CROSS-LINK REPAIR PROTEIN PSO2/SNM1-RELATED"/>
    <property type="match status" value="1"/>
</dbReference>
<dbReference type="Gene3D" id="3.60.15.10">
    <property type="entry name" value="Ribonuclease Z/Hydroxyacylglutathione hydrolase-like"/>
    <property type="match status" value="1"/>
</dbReference>
<dbReference type="PANTHER" id="PTHR23240:SF26">
    <property type="entry name" value="5' EXONUCLEASE APOLLO"/>
    <property type="match status" value="1"/>
</dbReference>
<evidence type="ECO:0000313" key="1">
    <source>
        <dbReference type="EMBL" id="VBB31215.1"/>
    </source>
</evidence>
<dbReference type="InterPro" id="IPR036866">
    <property type="entry name" value="RibonucZ/Hydroxyglut_hydro"/>
</dbReference>